<dbReference type="VEuPathDB" id="FungiDB:BON22_3036"/>
<dbReference type="OMA" id="WHGTRPG"/>
<evidence type="ECO:0000256" key="7">
    <source>
        <dbReference type="SAM" id="MobiDB-lite"/>
    </source>
</evidence>
<accession>A0A061AUG0</accession>
<dbReference type="InterPro" id="IPR004299">
    <property type="entry name" value="MBOAT_fam"/>
</dbReference>
<organism evidence="9">
    <name type="scientific">Cyberlindnera fabianii</name>
    <name type="common">Yeast</name>
    <name type="synonym">Hansenula fabianii</name>
    <dbReference type="NCBI Taxonomy" id="36022"/>
    <lineage>
        <taxon>Eukaryota</taxon>
        <taxon>Fungi</taxon>
        <taxon>Dikarya</taxon>
        <taxon>Ascomycota</taxon>
        <taxon>Saccharomycotina</taxon>
        <taxon>Saccharomycetes</taxon>
        <taxon>Phaffomycetales</taxon>
        <taxon>Phaffomycetaceae</taxon>
        <taxon>Cyberlindnera</taxon>
    </lineage>
</organism>
<evidence type="ECO:0000256" key="2">
    <source>
        <dbReference type="ARBA" id="ARBA00022679"/>
    </source>
</evidence>
<dbReference type="EMBL" id="LK052891">
    <property type="protein sequence ID" value="CDR41219.1"/>
    <property type="molecule type" value="Genomic_DNA"/>
</dbReference>
<keyword evidence="6 10" id="KW-0012">Acyltransferase</keyword>
<dbReference type="Pfam" id="PF03062">
    <property type="entry name" value="MBOAT"/>
    <property type="match status" value="1"/>
</dbReference>
<feature type="transmembrane region" description="Helical" evidence="8">
    <location>
        <begin position="21"/>
        <end position="39"/>
    </location>
</feature>
<dbReference type="GO" id="GO:0046474">
    <property type="term" value="P:glycerophospholipid biosynthetic process"/>
    <property type="evidence" value="ECO:0007669"/>
    <property type="project" value="TreeGrafter"/>
</dbReference>
<evidence type="ECO:0000313" key="9">
    <source>
        <dbReference type="EMBL" id="CDR41219.1"/>
    </source>
</evidence>
<reference evidence="11" key="2">
    <citation type="journal article" date="2017" name="Genome Announc.">
        <title>Genome sequences of Cyberlindnera fabianii 65, Pichia kudriavzevii 129, and Saccharomyces cerevisiae 131 isolated from fermented masau fruits in Zimbabwe.</title>
        <authorList>
            <person name="van Rijswijck I.M.H."/>
            <person name="Derks M.F.L."/>
            <person name="Abee T."/>
            <person name="de Ridder D."/>
            <person name="Smid E.J."/>
        </authorList>
    </citation>
    <scope>NUCLEOTIDE SEQUENCE [LARGE SCALE GENOMIC DNA]</scope>
    <source>
        <strain evidence="11">65</strain>
    </source>
</reference>
<evidence type="ECO:0000256" key="3">
    <source>
        <dbReference type="ARBA" id="ARBA00022692"/>
    </source>
</evidence>
<dbReference type="GO" id="GO:0030258">
    <property type="term" value="P:lipid modification"/>
    <property type="evidence" value="ECO:0007669"/>
    <property type="project" value="TreeGrafter"/>
</dbReference>
<dbReference type="GO" id="GO:0016020">
    <property type="term" value="C:membrane"/>
    <property type="evidence" value="ECO:0007669"/>
    <property type="project" value="UniProtKB-SubCell"/>
</dbReference>
<keyword evidence="5 8" id="KW-0472">Membrane</keyword>
<dbReference type="GO" id="GO:0047184">
    <property type="term" value="F:1-acylglycerophosphocholine O-acyltransferase activity"/>
    <property type="evidence" value="ECO:0007669"/>
    <property type="project" value="TreeGrafter"/>
</dbReference>
<comment type="subcellular location">
    <subcellularLocation>
        <location evidence="1">Membrane</location>
        <topology evidence="1">Multi-pass membrane protein</topology>
    </subcellularLocation>
</comment>
<evidence type="ECO:0000313" key="10">
    <source>
        <dbReference type="EMBL" id="ONH67082.1"/>
    </source>
</evidence>
<dbReference type="PANTHER" id="PTHR13906:SF4">
    <property type="entry name" value="LYSOPHOSPHOLIPID ACYLTRANSFERASE 6"/>
    <property type="match status" value="1"/>
</dbReference>
<dbReference type="Proteomes" id="UP000189513">
    <property type="component" value="Unassembled WGS sequence"/>
</dbReference>
<keyword evidence="3 8" id="KW-0812">Transmembrane</keyword>
<keyword evidence="2 10" id="KW-0808">Transferase</keyword>
<dbReference type="AlphaFoldDB" id="A0A061AUG0"/>
<dbReference type="InterPro" id="IPR049941">
    <property type="entry name" value="LPLAT_7/PORCN-like"/>
</dbReference>
<reference evidence="9" key="1">
    <citation type="journal article" date="2014" name="Genome Announc.">
        <title>Genome sequence of the yeast Cyberlindnera fabianii (Hansenula fabianii).</title>
        <authorList>
            <person name="Freel K.C."/>
            <person name="Sarilar V."/>
            <person name="Neuveglise C."/>
            <person name="Devillers H."/>
            <person name="Friedrich A."/>
            <person name="Schacherer J."/>
        </authorList>
    </citation>
    <scope>NUCLEOTIDE SEQUENCE</scope>
    <source>
        <strain evidence="9">YJS4271</strain>
    </source>
</reference>
<evidence type="ECO:0000256" key="6">
    <source>
        <dbReference type="ARBA" id="ARBA00023315"/>
    </source>
</evidence>
<dbReference type="EMBL" id="MPUK01000005">
    <property type="protein sequence ID" value="ONH67082.1"/>
    <property type="molecule type" value="Genomic_DNA"/>
</dbReference>
<keyword evidence="11" id="KW-1185">Reference proteome</keyword>
<evidence type="ECO:0000256" key="8">
    <source>
        <dbReference type="SAM" id="Phobius"/>
    </source>
</evidence>
<dbReference type="PANTHER" id="PTHR13906">
    <property type="entry name" value="PORCUPINE"/>
    <property type="match status" value="1"/>
</dbReference>
<feature type="region of interest" description="Disordered" evidence="7">
    <location>
        <begin position="565"/>
        <end position="584"/>
    </location>
</feature>
<reference evidence="10" key="3">
    <citation type="submission" date="2017-01" db="EMBL/GenBank/DDBJ databases">
        <authorList>
            <person name="Mah S.A."/>
            <person name="Swanson W.J."/>
            <person name="Moy G.W."/>
            <person name="Vacquier V.D."/>
        </authorList>
    </citation>
    <scope>NUCLEOTIDE SEQUENCE [LARGE SCALE GENOMIC DNA]</scope>
    <source>
        <strain evidence="10">65</strain>
    </source>
</reference>
<dbReference type="GO" id="GO:0003841">
    <property type="term" value="F:1-acylglycerol-3-phosphate O-acyltransferase activity"/>
    <property type="evidence" value="ECO:0007669"/>
    <property type="project" value="TreeGrafter"/>
</dbReference>
<protein>
    <submittedName>
        <fullName evidence="9">CYFA0S06e04170g1_1</fullName>
    </submittedName>
    <submittedName>
        <fullName evidence="10">Lysophospholipid acyltransferase</fullName>
    </submittedName>
</protein>
<evidence type="ECO:0000256" key="5">
    <source>
        <dbReference type="ARBA" id="ARBA00023136"/>
    </source>
</evidence>
<name>A0A061AUG0_CYBFA</name>
<dbReference type="STRING" id="36022.A0A061AUG0"/>
<feature type="transmembrane region" description="Helical" evidence="8">
    <location>
        <begin position="51"/>
        <end position="73"/>
    </location>
</feature>
<gene>
    <name evidence="10" type="ORF">BON22_3036</name>
    <name evidence="9" type="ORF">CYFA0S_06e04170g</name>
</gene>
<evidence type="ECO:0000256" key="4">
    <source>
        <dbReference type="ARBA" id="ARBA00022989"/>
    </source>
</evidence>
<dbReference type="GO" id="GO:0005783">
    <property type="term" value="C:endoplasmic reticulum"/>
    <property type="evidence" value="ECO:0007669"/>
    <property type="project" value="TreeGrafter"/>
</dbReference>
<dbReference type="OrthoDB" id="286734at2759"/>
<keyword evidence="4 8" id="KW-1133">Transmembrane helix</keyword>
<evidence type="ECO:0000256" key="1">
    <source>
        <dbReference type="ARBA" id="ARBA00004141"/>
    </source>
</evidence>
<evidence type="ECO:0000313" key="11">
    <source>
        <dbReference type="Proteomes" id="UP000189513"/>
    </source>
</evidence>
<sequence>MISFVDNTIAGWSESSGLDEASLKLAICLLASFPLNVVLKRLPDDNITLKNVYIIAVSSVYLFVICDLFSGFRTLFISTMFTYLITTYLKSDFMPYINFVFVMGHLAMNHLNAQFFTEADFSKIDITGAQMVLCMKLTGYAWNVYDGRRPAEELSQFQRDKAIYKTPSFLSFISYAFFYPSLLTGPSFDFRDYESWLNSEMFSDLPVSKKPGKRRKRNIPRSGRVTFYRVIQGIAWLVVWQKSGDYVQLSHIFTKEFAAKNFLFKLAYFYFLCFSHKLKYYAAWTISEASCILCGLGYNGYDPETKTIRWDRVQNIDIYGVESAQNIHVVLSSWNQNTNKWLKNYVYLRTVKKGKKPGFRSTMATFLTSAFWHGTRPGYYLSFATGAFAQTCNRFYRRNFRPIFMQADGITPLPSKIVYDVICFIVTQCTLAYLVQPFVILDFKQSLRAWGVMNYYVHIGMAITLFAFQGPFSKQLVGFIKQFHPVKPAQKESIVDIIKEKNDYEESEDVHLGIPEPTFDHIQVEQFTQELNDITAEFKKWQDQKGPEIEGQKLREAYERLSKDLEDVKKKSQPRRMSTTKKEQ</sequence>
<proteinExistence type="predicted"/>